<protein>
    <submittedName>
        <fullName evidence="1">Uncharacterized protein</fullName>
    </submittedName>
</protein>
<accession>A0A3S9WDM9</accession>
<evidence type="ECO:0000313" key="2">
    <source>
        <dbReference type="Proteomes" id="UP000276888"/>
    </source>
</evidence>
<sequence length="289" mass="31186">MSEVVREVWHRFRRDLCCAAGISAGSVSQPVSGSFFSSSWITRTVTGSATRQNARSHSNLECSDQRCRSRSPRCCIGVSCNSSRKAARGAPRGIESRPSYGPLCSPYGNSSYGPLRMPYRFAVRGLLGSPEERTTHVGRVRARVRALPGAGRSLRFGSPIESEISTSSAALASPSPLWGRRGDQPRDPASRWLRSPSWSLLCRLPPSLAGDEEFRAGRVGLLAGSREVGRLLRCVSARPPVHARGLAAGAAPVCVWERPDLGYCVHGVSVGARCSRCPHGTASKNERRS</sequence>
<keyword evidence="2" id="KW-1185">Reference proteome</keyword>
<name>A0A3S9WDM9_9MICO</name>
<dbReference type="KEGG" id="mlv:CVS47_02840"/>
<evidence type="ECO:0000313" key="1">
    <source>
        <dbReference type="EMBL" id="AZS38189.1"/>
    </source>
</evidence>
<reference evidence="1 2" key="1">
    <citation type="submission" date="2018-08" db="EMBL/GenBank/DDBJ databases">
        <title>Microbacterium lemovicicum sp. nov., a bacterium isolated from a natural uranium-rich soil.</title>
        <authorList>
            <person name="ORTET P."/>
        </authorList>
    </citation>
    <scope>NUCLEOTIDE SEQUENCE [LARGE SCALE GENOMIC DNA]</scope>
    <source>
        <strain evidence="1 2">Viu22</strain>
    </source>
</reference>
<dbReference type="Proteomes" id="UP000276888">
    <property type="component" value="Chromosome"/>
</dbReference>
<dbReference type="AlphaFoldDB" id="A0A3S9WDM9"/>
<organism evidence="1 2">
    <name type="scientific">Microbacterium lemovicicum</name>
    <dbReference type="NCBI Taxonomy" id="1072463"/>
    <lineage>
        <taxon>Bacteria</taxon>
        <taxon>Bacillati</taxon>
        <taxon>Actinomycetota</taxon>
        <taxon>Actinomycetes</taxon>
        <taxon>Micrococcales</taxon>
        <taxon>Microbacteriaceae</taxon>
        <taxon>Microbacterium</taxon>
    </lineage>
</organism>
<gene>
    <name evidence="1" type="ORF">CVS47_02840</name>
</gene>
<proteinExistence type="predicted"/>
<dbReference type="EMBL" id="CP031423">
    <property type="protein sequence ID" value="AZS38189.1"/>
    <property type="molecule type" value="Genomic_DNA"/>
</dbReference>